<feature type="transmembrane region" description="Helical" evidence="1">
    <location>
        <begin position="323"/>
        <end position="347"/>
    </location>
</feature>
<sequence length="358" mass="42670">MSFLKVDRIHFHTFDSLRFLSFLLVFLHHSGVIPENNFLNYFSRGEIGVSFFFVLSGFLITYILIVEKINNEGRVLLKPFFKRRVLRIWPLYYAMVLFAFFTPYLLDRLHIPYSNEGYEPNWFFTFTFLENYMVMFTGEHPNVSPLPVIWTLCLEEHFYIIWGLLLYYIPLKRIPRLIVICLIIAFVFRLIYSIMNIIPYDIFSNIDYFAFGAVPAYLFVFRKDVINKLTQISVIYKYIYLLVVIFMIALPPDYFVLENINLRPIIFGLLFSGLILSTLGDRNMFKISDKSVLAKLGKYTYGLYLIHLVVIMFFRKIGEKYHFEWYVILSFSFLGTVLIAFLSYHLFEKQFLKLKYKS</sequence>
<reference evidence="3" key="1">
    <citation type="submission" date="2022-10" db="EMBL/GenBank/DDBJ databases">
        <title>Chryseobacterium babae sp. nov. isolated from the gut of the beetle Oryctes rhinoceros, and Chryseobacterium kimseyorum sp. nov., isolated from a stick insect rearing cage.</title>
        <authorList>
            <person name="Shelomi M."/>
            <person name="Han C.-J."/>
            <person name="Chen W.-M."/>
            <person name="Chen H.-K."/>
            <person name="Liaw S.-J."/>
            <person name="Muhle E."/>
            <person name="Clermont D."/>
        </authorList>
    </citation>
    <scope>NUCLEOTIDE SEQUENCE</scope>
    <source>
        <strain evidence="3">WLa1L2M3</strain>
    </source>
</reference>
<evidence type="ECO:0000313" key="3">
    <source>
        <dbReference type="EMBL" id="MCW3162720.1"/>
    </source>
</evidence>
<dbReference type="InterPro" id="IPR050879">
    <property type="entry name" value="Acyltransferase_3"/>
</dbReference>
<keyword evidence="3" id="KW-0012">Acyltransferase</keyword>
<feature type="transmembrane region" description="Helical" evidence="1">
    <location>
        <begin position="177"/>
        <end position="200"/>
    </location>
</feature>
<gene>
    <name evidence="3" type="ORF">OH806_15715</name>
</gene>
<protein>
    <submittedName>
        <fullName evidence="3">Acyltransferase</fullName>
    </submittedName>
</protein>
<proteinExistence type="predicted"/>
<feature type="transmembrane region" description="Helical" evidence="1">
    <location>
        <begin position="299"/>
        <end position="317"/>
    </location>
</feature>
<feature type="transmembrane region" description="Helical" evidence="1">
    <location>
        <begin position="47"/>
        <end position="65"/>
    </location>
</feature>
<dbReference type="Pfam" id="PF01757">
    <property type="entry name" value="Acyl_transf_3"/>
    <property type="match status" value="1"/>
</dbReference>
<feature type="transmembrane region" description="Helical" evidence="1">
    <location>
        <begin position="86"/>
        <end position="106"/>
    </location>
</feature>
<dbReference type="EMBL" id="JAPDHV010000009">
    <property type="protein sequence ID" value="MCW3162720.1"/>
    <property type="molecule type" value="Genomic_DNA"/>
</dbReference>
<keyword evidence="1" id="KW-0812">Transmembrane</keyword>
<evidence type="ECO:0000256" key="1">
    <source>
        <dbReference type="SAM" id="Phobius"/>
    </source>
</evidence>
<comment type="caution">
    <text evidence="3">The sequence shown here is derived from an EMBL/GenBank/DDBJ whole genome shotgun (WGS) entry which is preliminary data.</text>
</comment>
<dbReference type="InterPro" id="IPR002656">
    <property type="entry name" value="Acyl_transf_3_dom"/>
</dbReference>
<feature type="transmembrane region" description="Helical" evidence="1">
    <location>
        <begin position="206"/>
        <end position="222"/>
    </location>
</feature>
<evidence type="ECO:0000259" key="2">
    <source>
        <dbReference type="Pfam" id="PF01757"/>
    </source>
</evidence>
<dbReference type="RefSeq" id="WP_264744635.1">
    <property type="nucleotide sequence ID" value="NZ_JAPDHV010000009.1"/>
</dbReference>
<keyword evidence="4" id="KW-1185">Reference proteome</keyword>
<evidence type="ECO:0000313" key="4">
    <source>
        <dbReference type="Proteomes" id="UP001163719"/>
    </source>
</evidence>
<organism evidence="3 4">
    <name type="scientific">Chryseobacterium oryctis</name>
    <dbReference type="NCBI Taxonomy" id="2952618"/>
    <lineage>
        <taxon>Bacteria</taxon>
        <taxon>Pseudomonadati</taxon>
        <taxon>Bacteroidota</taxon>
        <taxon>Flavobacteriia</taxon>
        <taxon>Flavobacteriales</taxon>
        <taxon>Weeksellaceae</taxon>
        <taxon>Chryseobacterium group</taxon>
        <taxon>Chryseobacterium</taxon>
    </lineage>
</organism>
<feature type="transmembrane region" description="Helical" evidence="1">
    <location>
        <begin position="234"/>
        <end position="250"/>
    </location>
</feature>
<dbReference type="PANTHER" id="PTHR23028">
    <property type="entry name" value="ACETYLTRANSFERASE"/>
    <property type="match status" value="1"/>
</dbReference>
<feature type="transmembrane region" description="Helical" evidence="1">
    <location>
        <begin position="148"/>
        <end position="170"/>
    </location>
</feature>
<dbReference type="GO" id="GO:0016746">
    <property type="term" value="F:acyltransferase activity"/>
    <property type="evidence" value="ECO:0007669"/>
    <property type="project" value="UniProtKB-KW"/>
</dbReference>
<feature type="domain" description="Acyltransferase 3" evidence="2">
    <location>
        <begin position="13"/>
        <end position="344"/>
    </location>
</feature>
<name>A0ABT3HSG1_9FLAO</name>
<accession>A0ABT3HSG1</accession>
<keyword evidence="1" id="KW-0472">Membrane</keyword>
<keyword evidence="3" id="KW-0808">Transferase</keyword>
<feature type="transmembrane region" description="Helical" evidence="1">
    <location>
        <begin position="262"/>
        <end position="279"/>
    </location>
</feature>
<dbReference type="Proteomes" id="UP001163719">
    <property type="component" value="Unassembled WGS sequence"/>
</dbReference>
<dbReference type="PANTHER" id="PTHR23028:SF53">
    <property type="entry name" value="ACYL_TRANSF_3 DOMAIN-CONTAINING PROTEIN"/>
    <property type="match status" value="1"/>
</dbReference>
<keyword evidence="1" id="KW-1133">Transmembrane helix</keyword>